<evidence type="ECO:0000256" key="2">
    <source>
        <dbReference type="ARBA" id="ARBA00022857"/>
    </source>
</evidence>
<feature type="signal peptide" evidence="7">
    <location>
        <begin position="1"/>
        <end position="18"/>
    </location>
</feature>
<dbReference type="Pfam" id="PF00248">
    <property type="entry name" value="Aldo_ket_red"/>
    <property type="match status" value="1"/>
</dbReference>
<dbReference type="OrthoDB" id="416253at2759"/>
<feature type="chain" id="PRO_5029756592" description="NADP-dependent oxidoreductase domain-containing protein" evidence="7">
    <location>
        <begin position="19"/>
        <end position="358"/>
    </location>
</feature>
<feature type="active site" description="Proton donor" evidence="4">
    <location>
        <position position="69"/>
    </location>
</feature>
<dbReference type="EMBL" id="JAAPAO010000369">
    <property type="protein sequence ID" value="KAF4661704.1"/>
    <property type="molecule type" value="Genomic_DNA"/>
</dbReference>
<dbReference type="CDD" id="cd19071">
    <property type="entry name" value="AKR_AKR1-5-like"/>
    <property type="match status" value="1"/>
</dbReference>
<feature type="binding site" evidence="5">
    <location>
        <position position="131"/>
    </location>
    <ligand>
        <name>substrate</name>
    </ligand>
</feature>
<evidence type="ECO:0000256" key="6">
    <source>
        <dbReference type="PIRSR" id="PIRSR000097-3"/>
    </source>
</evidence>
<evidence type="ECO:0000313" key="9">
    <source>
        <dbReference type="EMBL" id="KAF4661704.1"/>
    </source>
</evidence>
<keyword evidence="2" id="KW-0521">NADP</keyword>
<dbReference type="SUPFAM" id="SSF51430">
    <property type="entry name" value="NAD(P)-linked oxidoreductase"/>
    <property type="match status" value="1"/>
</dbReference>
<dbReference type="Proteomes" id="UP000591131">
    <property type="component" value="Unassembled WGS sequence"/>
</dbReference>
<evidence type="ECO:0000256" key="3">
    <source>
        <dbReference type="ARBA" id="ARBA00023002"/>
    </source>
</evidence>
<proteinExistence type="inferred from homology"/>
<accession>A0A7J6LR75</accession>
<evidence type="ECO:0000259" key="8">
    <source>
        <dbReference type="Pfam" id="PF00248"/>
    </source>
</evidence>
<comment type="caution">
    <text evidence="9">The sequence shown here is derived from an EMBL/GenBank/DDBJ whole genome shotgun (WGS) entry which is preliminary data.</text>
</comment>
<dbReference type="InterPro" id="IPR036812">
    <property type="entry name" value="NAD(P)_OxRdtase_dom_sf"/>
</dbReference>
<dbReference type="Gene3D" id="3.20.20.100">
    <property type="entry name" value="NADP-dependent oxidoreductase domain"/>
    <property type="match status" value="1"/>
</dbReference>
<keyword evidence="7" id="KW-0732">Signal</keyword>
<feature type="domain" description="NADP-dependent oxidoreductase" evidence="8">
    <location>
        <begin position="36"/>
        <end position="318"/>
    </location>
</feature>
<dbReference type="InterPro" id="IPR023210">
    <property type="entry name" value="NADP_OxRdtase_dom"/>
</dbReference>
<dbReference type="PROSITE" id="PS00062">
    <property type="entry name" value="ALDOKETO_REDUCTASE_2"/>
    <property type="match status" value="1"/>
</dbReference>
<evidence type="ECO:0000256" key="4">
    <source>
        <dbReference type="PIRSR" id="PIRSR000097-1"/>
    </source>
</evidence>
<dbReference type="InterPro" id="IPR020471">
    <property type="entry name" value="AKR"/>
</dbReference>
<dbReference type="GO" id="GO:0016491">
    <property type="term" value="F:oxidoreductase activity"/>
    <property type="evidence" value="ECO:0007669"/>
    <property type="project" value="UniProtKB-KW"/>
</dbReference>
<keyword evidence="3" id="KW-0560">Oxidoreductase</keyword>
<comment type="similarity">
    <text evidence="1">Belongs to the aldo/keto reductase family.</text>
</comment>
<keyword evidence="10" id="KW-1185">Reference proteome</keyword>
<dbReference type="PANTHER" id="PTHR11732">
    <property type="entry name" value="ALDO/KETO REDUCTASE"/>
    <property type="match status" value="1"/>
</dbReference>
<sequence length="358" mass="40142">MRLSFLASLSAACATASALTESSFVTLNNGVNMPVIGLGTFMAPDNEVAEAVYAAIKGGYRHIDTAFIYQNHRGVGEGIARAIKEGIAARPDIFIVTKLWMTQFRPDVVRESVEGMLEQLGVDYVDQMLLHWPVPFEHRDPQDDPDWPMPRIPEGHVAVDPNVKIIDTWRKLEELYDEGKIRSLGISNFEEDEIVTLLSEARVKPAVNQVEVHPLWPQNRLIEFCKKNGIEIVAYAPLGNPAFQPHGDRPKPNILALPAVVDIANKHNKTTAQVAIRWALQRGTIVIPKSIKPQRVVENFDVFDFELTPEDMGTVDNIGNDPENLIRVFNPPFRPESEGVFTKSDAYYYEKSKDDAEL</sequence>
<evidence type="ECO:0000256" key="1">
    <source>
        <dbReference type="ARBA" id="ARBA00007905"/>
    </source>
</evidence>
<dbReference type="AlphaFoldDB" id="A0A7J6LR75"/>
<dbReference type="InterPro" id="IPR018170">
    <property type="entry name" value="Aldo/ket_reductase_CS"/>
</dbReference>
<feature type="site" description="Lowers pKa of active site Tyr" evidence="6">
    <location>
        <position position="98"/>
    </location>
</feature>
<evidence type="ECO:0000256" key="7">
    <source>
        <dbReference type="SAM" id="SignalP"/>
    </source>
</evidence>
<protein>
    <recommendedName>
        <fullName evidence="8">NADP-dependent oxidoreductase domain-containing protein</fullName>
    </recommendedName>
</protein>
<name>A0A7J6LR75_PERCH</name>
<dbReference type="FunFam" id="3.20.20.100:FF:000006">
    <property type="entry name" value="Aldo-keto reductase family 1 member A1"/>
    <property type="match status" value="1"/>
</dbReference>
<evidence type="ECO:0000313" key="10">
    <source>
        <dbReference type="Proteomes" id="UP000591131"/>
    </source>
</evidence>
<organism evidence="9 10">
    <name type="scientific">Perkinsus chesapeaki</name>
    <name type="common">Clam parasite</name>
    <name type="synonym">Perkinsus andrewsi</name>
    <dbReference type="NCBI Taxonomy" id="330153"/>
    <lineage>
        <taxon>Eukaryota</taxon>
        <taxon>Sar</taxon>
        <taxon>Alveolata</taxon>
        <taxon>Perkinsozoa</taxon>
        <taxon>Perkinsea</taxon>
        <taxon>Perkinsida</taxon>
        <taxon>Perkinsidae</taxon>
        <taxon>Perkinsus</taxon>
    </lineage>
</organism>
<evidence type="ECO:0000256" key="5">
    <source>
        <dbReference type="PIRSR" id="PIRSR000097-2"/>
    </source>
</evidence>
<dbReference type="PRINTS" id="PR00069">
    <property type="entry name" value="ALDKETRDTASE"/>
</dbReference>
<reference evidence="9 10" key="1">
    <citation type="submission" date="2020-04" db="EMBL/GenBank/DDBJ databases">
        <title>Perkinsus chesapeaki whole genome sequence.</title>
        <authorList>
            <person name="Bogema D.R."/>
        </authorList>
    </citation>
    <scope>NUCLEOTIDE SEQUENCE [LARGE SCALE GENOMIC DNA]</scope>
    <source>
        <strain evidence="9">ATCC PRA-425</strain>
    </source>
</reference>
<dbReference type="PIRSF" id="PIRSF000097">
    <property type="entry name" value="AKR"/>
    <property type="match status" value="1"/>
</dbReference>
<gene>
    <name evidence="9" type="ORF">FOL47_006560</name>
</gene>